<evidence type="ECO:0000313" key="3">
    <source>
        <dbReference type="Proteomes" id="UP001179361"/>
    </source>
</evidence>
<protein>
    <submittedName>
        <fullName evidence="2">Uncharacterized protein</fullName>
    </submittedName>
</protein>
<sequence length="101" mass="11065">MQDTGSSTRSDQDDESYRKHFDSAYGASGASYDEVAPAYGYGSQVAGSGRHAGRHWDDVEPELRSDWDNQYGGGASAWDKIKAAVRHGWDRVTRGDSGLTY</sequence>
<name>A0ABS8Q4Y9_9BURK</name>
<reference evidence="2" key="1">
    <citation type="submission" date="2021-11" db="EMBL/GenBank/DDBJ databases">
        <title>The complete genome of Massilia sp sp. G4R7.</title>
        <authorList>
            <person name="Liu L."/>
            <person name="Yue J."/>
            <person name="Yuan J."/>
            <person name="Yang F."/>
            <person name="Li L."/>
        </authorList>
    </citation>
    <scope>NUCLEOTIDE SEQUENCE</scope>
    <source>
        <strain evidence="2">G4R7</strain>
    </source>
</reference>
<feature type="region of interest" description="Disordered" evidence="1">
    <location>
        <begin position="1"/>
        <end position="20"/>
    </location>
</feature>
<proteinExistence type="predicted"/>
<dbReference type="EMBL" id="JAJNOC010000002">
    <property type="protein sequence ID" value="MCD2516812.1"/>
    <property type="molecule type" value="Genomic_DNA"/>
</dbReference>
<organism evidence="2 3">
    <name type="scientific">Massilia phyllostachyos</name>
    <dbReference type="NCBI Taxonomy" id="2898585"/>
    <lineage>
        <taxon>Bacteria</taxon>
        <taxon>Pseudomonadati</taxon>
        <taxon>Pseudomonadota</taxon>
        <taxon>Betaproteobacteria</taxon>
        <taxon>Burkholderiales</taxon>
        <taxon>Oxalobacteraceae</taxon>
        <taxon>Telluria group</taxon>
        <taxon>Massilia</taxon>
    </lineage>
</organism>
<comment type="caution">
    <text evidence="2">The sequence shown here is derived from an EMBL/GenBank/DDBJ whole genome shotgun (WGS) entry which is preliminary data.</text>
</comment>
<evidence type="ECO:0000313" key="2">
    <source>
        <dbReference type="EMBL" id="MCD2516812.1"/>
    </source>
</evidence>
<evidence type="ECO:0000256" key="1">
    <source>
        <dbReference type="SAM" id="MobiDB-lite"/>
    </source>
</evidence>
<accession>A0ABS8Q4Y9</accession>
<keyword evidence="3" id="KW-1185">Reference proteome</keyword>
<gene>
    <name evidence="2" type="ORF">LQ564_10875</name>
</gene>
<dbReference type="RefSeq" id="WP_231058099.1">
    <property type="nucleotide sequence ID" value="NZ_JAJNOC010000002.1"/>
</dbReference>
<dbReference type="Proteomes" id="UP001179361">
    <property type="component" value="Unassembled WGS sequence"/>
</dbReference>